<evidence type="ECO:0000313" key="1">
    <source>
        <dbReference type="EMBL" id="GME87354.1"/>
    </source>
</evidence>
<sequence length="144" mass="16003">MQSSSTQHQQMNQQQQQVSSQGQNGQQSQQNQHQQQQPQSQQQQPQASQASQSQNSQSTQGSQGQQSQQSQIQQPMSVPNQFYFQAAQIPGQYGANYLPPPTMNLQQGGYYVPYNIYVAPTVGQQPQQLSNQRFAAGSSSRSKL</sequence>
<comment type="caution">
    <text evidence="1">The sequence shown here is derived from an EMBL/GenBank/DDBJ whole genome shotgun (WGS) entry which is preliminary data.</text>
</comment>
<name>A0ACB5TEW4_AMBMO</name>
<keyword evidence="2" id="KW-1185">Reference proteome</keyword>
<gene>
    <name evidence="1" type="ORF">Amon02_000818300</name>
</gene>
<dbReference type="EMBL" id="BSXS01007105">
    <property type="protein sequence ID" value="GME87354.1"/>
    <property type="molecule type" value="Genomic_DNA"/>
</dbReference>
<evidence type="ECO:0000313" key="2">
    <source>
        <dbReference type="Proteomes" id="UP001165064"/>
    </source>
</evidence>
<dbReference type="Proteomes" id="UP001165064">
    <property type="component" value="Unassembled WGS sequence"/>
</dbReference>
<accession>A0ACB5TEW4</accession>
<reference evidence="1" key="1">
    <citation type="submission" date="2023-04" db="EMBL/GenBank/DDBJ databases">
        <title>Ambrosiozyma monospora NBRC 10751.</title>
        <authorList>
            <person name="Ichikawa N."/>
            <person name="Sato H."/>
            <person name="Tonouchi N."/>
        </authorList>
    </citation>
    <scope>NUCLEOTIDE SEQUENCE</scope>
    <source>
        <strain evidence="1">NBRC 10751</strain>
    </source>
</reference>
<proteinExistence type="predicted"/>
<organism evidence="1 2">
    <name type="scientific">Ambrosiozyma monospora</name>
    <name type="common">Yeast</name>
    <name type="synonym">Endomycopsis monosporus</name>
    <dbReference type="NCBI Taxonomy" id="43982"/>
    <lineage>
        <taxon>Eukaryota</taxon>
        <taxon>Fungi</taxon>
        <taxon>Dikarya</taxon>
        <taxon>Ascomycota</taxon>
        <taxon>Saccharomycotina</taxon>
        <taxon>Pichiomycetes</taxon>
        <taxon>Pichiales</taxon>
        <taxon>Pichiaceae</taxon>
        <taxon>Ambrosiozyma</taxon>
    </lineage>
</organism>
<protein>
    <submittedName>
        <fullName evidence="1">Unnamed protein product</fullName>
    </submittedName>
</protein>